<feature type="transmembrane region" description="Helical" evidence="1">
    <location>
        <begin position="293"/>
        <end position="315"/>
    </location>
</feature>
<dbReference type="CDD" id="cd01948">
    <property type="entry name" value="EAL"/>
    <property type="match status" value="1"/>
</dbReference>
<dbReference type="SUPFAM" id="SSF141868">
    <property type="entry name" value="EAL domain-like"/>
    <property type="match status" value="1"/>
</dbReference>
<dbReference type="PROSITE" id="PS50883">
    <property type="entry name" value="EAL"/>
    <property type="match status" value="1"/>
</dbReference>
<reference evidence="4" key="1">
    <citation type="submission" date="2016-04" db="EMBL/GenBank/DDBJ databases">
        <authorList>
            <person name="Evans L.H."/>
            <person name="Alamgir A."/>
            <person name="Owens N."/>
            <person name="Weber N.D."/>
            <person name="Virtaneva K."/>
            <person name="Barbian K."/>
            <person name="Babar A."/>
            <person name="Rosenke K."/>
        </authorList>
    </citation>
    <scope>NUCLEOTIDE SEQUENCE</scope>
    <source>
        <strain evidence="3">86-2</strain>
        <strain evidence="4">92-3</strain>
    </source>
</reference>
<dbReference type="PANTHER" id="PTHR33121">
    <property type="entry name" value="CYCLIC DI-GMP PHOSPHODIESTERASE PDEF"/>
    <property type="match status" value="1"/>
</dbReference>
<dbReference type="Gene3D" id="3.20.20.450">
    <property type="entry name" value="EAL domain"/>
    <property type="match status" value="1"/>
</dbReference>
<evidence type="ECO:0000313" key="3">
    <source>
        <dbReference type="EMBL" id="SBV64147.1"/>
    </source>
</evidence>
<gene>
    <name evidence="3" type="ORF">KL86CIT2_340034</name>
    <name evidence="4" type="ORF">KM92CIT3_60132</name>
</gene>
<dbReference type="PANTHER" id="PTHR33121:SF64">
    <property type="entry name" value="CYCLIC DI-GMP PHOSPHODIESTERASE PDEF"/>
    <property type="match status" value="1"/>
</dbReference>
<dbReference type="GO" id="GO:0071111">
    <property type="term" value="F:cyclic-guanylate-specific phosphodiesterase activity"/>
    <property type="evidence" value="ECO:0007669"/>
    <property type="project" value="InterPro"/>
</dbReference>
<feature type="transmembrane region" description="Helical" evidence="1">
    <location>
        <begin position="128"/>
        <end position="146"/>
    </location>
</feature>
<feature type="transmembrane region" description="Helical" evidence="1">
    <location>
        <begin position="243"/>
        <end position="273"/>
    </location>
</feature>
<feature type="transmembrane region" description="Helical" evidence="1">
    <location>
        <begin position="20"/>
        <end position="37"/>
    </location>
</feature>
<dbReference type="EMBL" id="FLUA01000032">
    <property type="protein sequence ID" value="SBV64147.1"/>
    <property type="molecule type" value="Genomic_DNA"/>
</dbReference>
<organism evidence="4">
    <name type="scientific">uncultured Citrobacter sp</name>
    <dbReference type="NCBI Taxonomy" id="200446"/>
    <lineage>
        <taxon>Bacteria</taxon>
        <taxon>Pseudomonadati</taxon>
        <taxon>Pseudomonadota</taxon>
        <taxon>Gammaproteobacteria</taxon>
        <taxon>Enterobacterales</taxon>
        <taxon>Enterobacteriaceae</taxon>
        <taxon>Citrobacter</taxon>
        <taxon>environmental samples</taxon>
    </lineage>
</organism>
<feature type="transmembrane region" description="Helical" evidence="1">
    <location>
        <begin position="76"/>
        <end position="108"/>
    </location>
</feature>
<dbReference type="InterPro" id="IPR035919">
    <property type="entry name" value="EAL_sf"/>
</dbReference>
<name>A0A212IE30_9ENTR</name>
<evidence type="ECO:0000256" key="1">
    <source>
        <dbReference type="SAM" id="Phobius"/>
    </source>
</evidence>
<feature type="transmembrane region" description="Helical" evidence="1">
    <location>
        <begin position="43"/>
        <end position="64"/>
    </location>
</feature>
<dbReference type="InterPro" id="IPR001633">
    <property type="entry name" value="EAL_dom"/>
</dbReference>
<keyword evidence="1" id="KW-1133">Transmembrane helix</keyword>
<dbReference type="SMART" id="SM00052">
    <property type="entry name" value="EAL"/>
    <property type="match status" value="1"/>
</dbReference>
<proteinExistence type="predicted"/>
<dbReference type="RefSeq" id="WP_046669779.1">
    <property type="nucleotide sequence ID" value="NZ_LT598670.1"/>
</dbReference>
<keyword evidence="1" id="KW-0812">Transmembrane</keyword>
<dbReference type="AlphaFoldDB" id="A0A212IE30"/>
<sequence>MMILLRKTENINFINTFRGYFCVGIAFFALQLVAGHLSKQEDVAGITLHFYDLTLPLISALLVLYRQKALPILGAFFLYALYSYSLSSVFTLTAQLLAALISQTLYFFSTGKRGAVSFGRSQLTTLRIVWLVCCNALLFISIDYWLQSNTASAPITNLFTLQTLINLQWLMNSCLTGIPFCYLLLRSVQNPAWCILYIRQVKTLIKSGPPILYQVLWLVLLLCIMSALIVIREDILIFTDYSLLWLLPVMLWGVICIGHAFISPVWVTMLILLGYYINSYISPDNYNNYLHSLVISSTIVFVFSLTIVVTGVLVVRNRKYLRRLKQLFRSEPNTGLPNFQALQMDIRKHATECLCYIRCTELNTLEQTHGIEFRFEFVKALSSYVRKLIKDTGNIYYAPGHGIILRLDTAPDIPTLYKDLNSFRFIWKDYQLGLSCGVAYTTEKNLIKNLSQAIKHLNTQSYISLMQGQPLLLSPQVPGDKIVSQAVIRHMLQKAIDRKSFELMAQPVVSTMLVVQPIVSTTGLTRYHEILIRIKMVDGKLIFPDTILPVAREAGLLPALDITVIEQTFRFIQSRQKSDPNSHFSINLTPDSLNKIDFLDNVFTLFRKYSIAPKRIIFEIIESDIIDNANVTDVLRALRKAGSKIAIDDFGTGASSYSRLRTLDADILKIDGSFIRNILTDEFSRCAVRSFCEVAKLKNMEVVAEFVENEEIEKILITMGIGWLQGYHIGKPVPIELAEL</sequence>
<protein>
    <recommendedName>
        <fullName evidence="2">EAL domain-containing protein</fullName>
    </recommendedName>
</protein>
<dbReference type="InterPro" id="IPR050706">
    <property type="entry name" value="Cyclic-di-GMP_PDE-like"/>
</dbReference>
<dbReference type="Pfam" id="PF00563">
    <property type="entry name" value="EAL"/>
    <property type="match status" value="1"/>
</dbReference>
<evidence type="ECO:0000259" key="2">
    <source>
        <dbReference type="PROSITE" id="PS50883"/>
    </source>
</evidence>
<dbReference type="EMBL" id="FLUB01000018">
    <property type="protein sequence ID" value="SBV65040.1"/>
    <property type="molecule type" value="Genomic_DNA"/>
</dbReference>
<feature type="domain" description="EAL" evidence="2">
    <location>
        <begin position="485"/>
        <end position="740"/>
    </location>
</feature>
<feature type="transmembrane region" description="Helical" evidence="1">
    <location>
        <begin position="167"/>
        <end position="185"/>
    </location>
</feature>
<evidence type="ECO:0000313" key="4">
    <source>
        <dbReference type="EMBL" id="SBV65040.1"/>
    </source>
</evidence>
<keyword evidence="1" id="KW-0472">Membrane</keyword>
<feature type="transmembrane region" description="Helical" evidence="1">
    <location>
        <begin position="211"/>
        <end position="231"/>
    </location>
</feature>
<accession>A0A212IE30</accession>